<accession>A0A0T5VVJ4</accession>
<dbReference type="InterPro" id="IPR023296">
    <property type="entry name" value="Glyco_hydro_beta-prop_sf"/>
</dbReference>
<proteinExistence type="predicted"/>
<dbReference type="OrthoDB" id="9758923at2"/>
<feature type="signal peptide" evidence="1">
    <location>
        <begin position="1"/>
        <end position="27"/>
    </location>
</feature>
<comment type="caution">
    <text evidence="2">The sequence shown here is derived from an EMBL/GenBank/DDBJ whole genome shotgun (WGS) entry which is preliminary data.</text>
</comment>
<gene>
    <name evidence="2" type="ORF">ASU31_00635</name>
</gene>
<dbReference type="PANTHER" id="PTHR43301:SF3">
    <property type="entry name" value="ARABINAN ENDO-1,5-ALPHA-L-ARABINOSIDASE A-RELATED"/>
    <property type="match status" value="1"/>
</dbReference>
<evidence type="ECO:0000313" key="2">
    <source>
        <dbReference type="EMBL" id="KRT17837.1"/>
    </source>
</evidence>
<dbReference type="PANTHER" id="PTHR43301">
    <property type="entry name" value="ARABINAN ENDO-1,5-ALPHA-L-ARABINOSIDASE"/>
    <property type="match status" value="1"/>
</dbReference>
<protein>
    <submittedName>
        <fullName evidence="2">Beta-xylosidase</fullName>
    </submittedName>
</protein>
<dbReference type="SUPFAM" id="SSF75005">
    <property type="entry name" value="Arabinanase/levansucrase/invertase"/>
    <property type="match status" value="2"/>
</dbReference>
<dbReference type="InterPro" id="IPR050727">
    <property type="entry name" value="GH43_arabinanases"/>
</dbReference>
<dbReference type="Proteomes" id="UP000051950">
    <property type="component" value="Unassembled WGS sequence"/>
</dbReference>
<sequence length="356" mass="40994">MNCIKRTFSLRIIILFFLATNLFFAEADAQELKIKVPGENKMSGYLMVYFKDDTHGIHMAVSDDGYAFTDINKGKPVIAGDSIAEQKGIRDPYIYRGQDGIFYMVMTDLHIFAKDAGYRQTKWDRNEKDFGWGNNRGFVVLKSADLKVWRHQSIRIDQSFPELSQIGCAWAPEIIFDEKLKQPMVYFTMRFGNGKNQIYYSYFDKDFTRITKKPELLFNYSKDVSYIDADITKIGKKYHMFYVPHDGTPGIKQAISKNINSGYVLDSNWVDDERGACEAPNLYKLIGQKKWILAYDIYGINPHNFGFVETSDFKKFTPLGKFNQGAMKATNFSSPKHPSIIQITAKELETLRGLFN</sequence>
<evidence type="ECO:0000313" key="3">
    <source>
        <dbReference type="Proteomes" id="UP000051950"/>
    </source>
</evidence>
<organism evidence="2 3">
    <name type="scientific">Pedobacter ginsenosidimutans</name>
    <dbReference type="NCBI Taxonomy" id="687842"/>
    <lineage>
        <taxon>Bacteria</taxon>
        <taxon>Pseudomonadati</taxon>
        <taxon>Bacteroidota</taxon>
        <taxon>Sphingobacteriia</taxon>
        <taxon>Sphingobacteriales</taxon>
        <taxon>Sphingobacteriaceae</taxon>
        <taxon>Pedobacter</taxon>
    </lineage>
</organism>
<keyword evidence="3" id="KW-1185">Reference proteome</keyword>
<dbReference type="AlphaFoldDB" id="A0A0T5VVJ4"/>
<dbReference type="CDD" id="cd08983">
    <property type="entry name" value="GH43_Bt3655-like"/>
    <property type="match status" value="1"/>
</dbReference>
<evidence type="ECO:0000256" key="1">
    <source>
        <dbReference type="SAM" id="SignalP"/>
    </source>
</evidence>
<dbReference type="EMBL" id="LMZQ01000001">
    <property type="protein sequence ID" value="KRT17837.1"/>
    <property type="molecule type" value="Genomic_DNA"/>
</dbReference>
<reference evidence="2 3" key="1">
    <citation type="submission" date="2015-11" db="EMBL/GenBank/DDBJ databases">
        <title>Sequence of Pedobacter ginsenosidimutans.</title>
        <authorList>
            <person name="Carson E."/>
            <person name="Keyser V."/>
            <person name="Newman J."/>
            <person name="Miller J."/>
        </authorList>
    </citation>
    <scope>NUCLEOTIDE SEQUENCE [LARGE SCALE GENOMIC DNA]</scope>
    <source>
        <strain evidence="2 3">KACC 14530</strain>
    </source>
</reference>
<keyword evidence="1" id="KW-0732">Signal</keyword>
<name>A0A0T5VVJ4_9SPHI</name>
<feature type="chain" id="PRO_5006665877" evidence="1">
    <location>
        <begin position="28"/>
        <end position="356"/>
    </location>
</feature>
<dbReference type="RefSeq" id="WP_057930466.1">
    <property type="nucleotide sequence ID" value="NZ_LMZQ01000001.1"/>
</dbReference>
<dbReference type="Gene3D" id="2.115.10.20">
    <property type="entry name" value="Glycosyl hydrolase domain, family 43"/>
    <property type="match status" value="1"/>
</dbReference>
<dbReference type="STRING" id="687842.ASU31_00635"/>